<keyword evidence="2" id="KW-0349">Heme</keyword>
<dbReference type="Gene3D" id="2.40.180.10">
    <property type="entry name" value="Catalase core domain"/>
    <property type="match status" value="1"/>
</dbReference>
<evidence type="ECO:0000256" key="2">
    <source>
        <dbReference type="PIRSR" id="PIRSR000296-2"/>
    </source>
</evidence>
<dbReference type="InterPro" id="IPR018028">
    <property type="entry name" value="Catalase"/>
</dbReference>
<evidence type="ECO:0000259" key="3">
    <source>
        <dbReference type="SMART" id="SM01060"/>
    </source>
</evidence>
<dbReference type="SMART" id="SM01060">
    <property type="entry name" value="Catalase"/>
    <property type="match status" value="1"/>
</dbReference>
<reference evidence="4 5" key="1">
    <citation type="submission" date="2020-08" db="EMBL/GenBank/DDBJ databases">
        <authorList>
            <person name="Seo M.-J."/>
        </authorList>
    </citation>
    <scope>NUCLEOTIDE SEQUENCE [LARGE SCALE GENOMIC DNA]</scope>
    <source>
        <strain evidence="4 5">KIGAM211</strain>
    </source>
</reference>
<proteinExistence type="predicted"/>
<evidence type="ECO:0000313" key="4">
    <source>
        <dbReference type="EMBL" id="MBB6628383.1"/>
    </source>
</evidence>
<sequence>MLSPEQAVDRIRAAFGPPPGYRTLHAKGAFYTGTFTASPEATALSRAGHLTGEPVPVTVRWSNAGGNPRVPDPKPDIRGMAVSFRLADGTATDLLGQTSPRFPTDDPEEFVALTEASVRPLTVPLFLARHPRMAASVLGGFKALAPPVSFAEATFYPIHAYGWVDGAGTRTWVRYRFVPVATPADRLPQTFSGPDRLREEIAARLARGPVEHDVVVQVAGPGHDPHSATSVWKGAKELVAGRISVTETVPDPELDGAVIVFDPTRVVDGLELSDDPILRYRAGAYSESVSRRTQSHGG</sequence>
<feature type="binding site" description="axial binding residue" evidence="2">
    <location>
        <position position="285"/>
    </location>
    <ligand>
        <name>heme</name>
        <dbReference type="ChEBI" id="CHEBI:30413"/>
    </ligand>
    <ligandPart>
        <name>Fe</name>
        <dbReference type="ChEBI" id="CHEBI:18248"/>
    </ligandPart>
</feature>
<dbReference type="GO" id="GO:0020037">
    <property type="term" value="F:heme binding"/>
    <property type="evidence" value="ECO:0007669"/>
    <property type="project" value="InterPro"/>
</dbReference>
<dbReference type="PROSITE" id="PS51402">
    <property type="entry name" value="CATALASE_3"/>
    <property type="match status" value="1"/>
</dbReference>
<evidence type="ECO:0000256" key="1">
    <source>
        <dbReference type="PIRSR" id="PIRSR000296-1"/>
    </source>
</evidence>
<dbReference type="GO" id="GO:0042542">
    <property type="term" value="P:response to hydrogen peroxide"/>
    <property type="evidence" value="ECO:0007669"/>
    <property type="project" value="TreeGrafter"/>
</dbReference>
<dbReference type="RefSeq" id="WP_185253449.1">
    <property type="nucleotide sequence ID" value="NZ_JACKXE010000001.1"/>
</dbReference>
<dbReference type="PANTHER" id="PTHR11465">
    <property type="entry name" value="CATALASE"/>
    <property type="match status" value="1"/>
</dbReference>
<keyword evidence="5" id="KW-1185">Reference proteome</keyword>
<gene>
    <name evidence="4" type="ORF">H5V45_13735</name>
</gene>
<feature type="active site" evidence="1">
    <location>
        <position position="25"/>
    </location>
</feature>
<dbReference type="Pfam" id="PF00199">
    <property type="entry name" value="Catalase"/>
    <property type="match status" value="1"/>
</dbReference>
<dbReference type="InterPro" id="IPR011614">
    <property type="entry name" value="Catalase_core"/>
</dbReference>
<dbReference type="GO" id="GO:0004096">
    <property type="term" value="F:catalase activity"/>
    <property type="evidence" value="ECO:0007669"/>
    <property type="project" value="InterPro"/>
</dbReference>
<feature type="domain" description="Catalase core" evidence="3">
    <location>
        <begin position="12"/>
        <end position="294"/>
    </location>
</feature>
<dbReference type="InterPro" id="IPR024168">
    <property type="entry name" value="Catalase_SrpA-type_pred"/>
</dbReference>
<dbReference type="CDD" id="cd08153">
    <property type="entry name" value="srpA_like"/>
    <property type="match status" value="1"/>
</dbReference>
<dbReference type="EMBL" id="JACKXE010000001">
    <property type="protein sequence ID" value="MBB6628383.1"/>
    <property type="molecule type" value="Genomic_DNA"/>
</dbReference>
<dbReference type="Gene3D" id="1.20.1280.120">
    <property type="match status" value="1"/>
</dbReference>
<evidence type="ECO:0000313" key="5">
    <source>
        <dbReference type="Proteomes" id="UP000523955"/>
    </source>
</evidence>
<dbReference type="InterPro" id="IPR020835">
    <property type="entry name" value="Catalase_sf"/>
</dbReference>
<name>A0A7X0RHE7_9ACTN</name>
<dbReference type="Proteomes" id="UP000523955">
    <property type="component" value="Unassembled WGS sequence"/>
</dbReference>
<keyword evidence="4" id="KW-0575">Peroxidase</keyword>
<dbReference type="GO" id="GO:0046872">
    <property type="term" value="F:metal ion binding"/>
    <property type="evidence" value="ECO:0007669"/>
    <property type="project" value="UniProtKB-KW"/>
</dbReference>
<dbReference type="PIRSF" id="PIRSF000296">
    <property type="entry name" value="SrpA"/>
    <property type="match status" value="1"/>
</dbReference>
<dbReference type="SUPFAM" id="SSF56634">
    <property type="entry name" value="Heme-dependent catalase-like"/>
    <property type="match status" value="1"/>
</dbReference>
<dbReference type="PRINTS" id="PR00067">
    <property type="entry name" value="CATALASE"/>
</dbReference>
<accession>A0A7X0RHE7</accession>
<dbReference type="AlphaFoldDB" id="A0A7X0RHE7"/>
<dbReference type="PANTHER" id="PTHR11465:SF62">
    <property type="entry name" value="CATALASE T"/>
    <property type="match status" value="1"/>
</dbReference>
<dbReference type="GO" id="GO:0005737">
    <property type="term" value="C:cytoplasm"/>
    <property type="evidence" value="ECO:0007669"/>
    <property type="project" value="TreeGrafter"/>
</dbReference>
<protein>
    <submittedName>
        <fullName evidence="4">Catalase family peroxidase</fullName>
    </submittedName>
</protein>
<dbReference type="GO" id="GO:0042744">
    <property type="term" value="P:hydrogen peroxide catabolic process"/>
    <property type="evidence" value="ECO:0007669"/>
    <property type="project" value="TreeGrafter"/>
</dbReference>
<keyword evidence="2" id="KW-0479">Metal-binding</keyword>
<keyword evidence="4" id="KW-0560">Oxidoreductase</keyword>
<comment type="caution">
    <text evidence="4">The sequence shown here is derived from an EMBL/GenBank/DDBJ whole genome shotgun (WGS) entry which is preliminary data.</text>
</comment>
<keyword evidence="2" id="KW-0408">Iron</keyword>
<organism evidence="4 5">
    <name type="scientific">Nocardioides luti</name>
    <dbReference type="NCBI Taxonomy" id="2761101"/>
    <lineage>
        <taxon>Bacteria</taxon>
        <taxon>Bacillati</taxon>
        <taxon>Actinomycetota</taxon>
        <taxon>Actinomycetes</taxon>
        <taxon>Propionibacteriales</taxon>
        <taxon>Nocardioidaceae</taxon>
        <taxon>Nocardioides</taxon>
    </lineage>
</organism>